<keyword evidence="2" id="KW-1185">Reference proteome</keyword>
<accession>A0A4R5XDB6</accession>
<protein>
    <submittedName>
        <fullName evidence="1">Uncharacterized protein</fullName>
    </submittedName>
</protein>
<organism evidence="1 2">
    <name type="scientific">Rickenella mellea</name>
    <dbReference type="NCBI Taxonomy" id="50990"/>
    <lineage>
        <taxon>Eukaryota</taxon>
        <taxon>Fungi</taxon>
        <taxon>Dikarya</taxon>
        <taxon>Basidiomycota</taxon>
        <taxon>Agaricomycotina</taxon>
        <taxon>Agaricomycetes</taxon>
        <taxon>Hymenochaetales</taxon>
        <taxon>Rickenellaceae</taxon>
        <taxon>Rickenella</taxon>
    </lineage>
</organism>
<evidence type="ECO:0000313" key="2">
    <source>
        <dbReference type="Proteomes" id="UP000294933"/>
    </source>
</evidence>
<dbReference type="AlphaFoldDB" id="A0A4R5XDB6"/>
<dbReference type="VEuPathDB" id="FungiDB:BD410DRAFT_779311"/>
<dbReference type="Proteomes" id="UP000294933">
    <property type="component" value="Unassembled WGS sequence"/>
</dbReference>
<proteinExistence type="predicted"/>
<gene>
    <name evidence="1" type="ORF">BD410DRAFT_779311</name>
</gene>
<name>A0A4R5XDB6_9AGAM</name>
<evidence type="ECO:0000313" key="1">
    <source>
        <dbReference type="EMBL" id="TDL29031.1"/>
    </source>
</evidence>
<sequence>MTEIWTIFLVCNNIVDVDLSAIHRAADVKDMDVCGRMWGPDQTIPKHARVLGLMPRYGKTICVSSVSAFRGHPESCIKCSEVSS</sequence>
<dbReference type="EMBL" id="ML170156">
    <property type="protein sequence ID" value="TDL29031.1"/>
    <property type="molecule type" value="Genomic_DNA"/>
</dbReference>
<reference evidence="1 2" key="1">
    <citation type="submission" date="2018-06" db="EMBL/GenBank/DDBJ databases">
        <title>A transcriptomic atlas of mushroom development highlights an independent origin of complex multicellularity.</title>
        <authorList>
            <consortium name="DOE Joint Genome Institute"/>
            <person name="Krizsan K."/>
            <person name="Almasi E."/>
            <person name="Merenyi Z."/>
            <person name="Sahu N."/>
            <person name="Viragh M."/>
            <person name="Koszo T."/>
            <person name="Mondo S."/>
            <person name="Kiss B."/>
            <person name="Balint B."/>
            <person name="Kues U."/>
            <person name="Barry K."/>
            <person name="Hegedus J.C."/>
            <person name="Henrissat B."/>
            <person name="Johnson J."/>
            <person name="Lipzen A."/>
            <person name="Ohm R."/>
            <person name="Nagy I."/>
            <person name="Pangilinan J."/>
            <person name="Yan J."/>
            <person name="Xiong Y."/>
            <person name="Grigoriev I.V."/>
            <person name="Hibbett D.S."/>
            <person name="Nagy L.G."/>
        </authorList>
    </citation>
    <scope>NUCLEOTIDE SEQUENCE [LARGE SCALE GENOMIC DNA]</scope>
    <source>
        <strain evidence="1 2">SZMC22713</strain>
    </source>
</reference>